<evidence type="ECO:0000256" key="3">
    <source>
        <dbReference type="ARBA" id="ARBA00012865"/>
    </source>
</evidence>
<evidence type="ECO:0000259" key="8">
    <source>
        <dbReference type="Pfam" id="PF00905"/>
    </source>
</evidence>
<dbReference type="STRING" id="279058.LT85_2818"/>
<organism evidence="9 10">
    <name type="scientific">Collimonas arenae</name>
    <dbReference type="NCBI Taxonomy" id="279058"/>
    <lineage>
        <taxon>Bacteria</taxon>
        <taxon>Pseudomonadati</taxon>
        <taxon>Pseudomonadota</taxon>
        <taxon>Betaproteobacteria</taxon>
        <taxon>Burkholderiales</taxon>
        <taxon>Oxalobacteraceae</taxon>
        <taxon>Collimonas</taxon>
    </lineage>
</organism>
<evidence type="ECO:0000256" key="7">
    <source>
        <dbReference type="SAM" id="SignalP"/>
    </source>
</evidence>
<evidence type="ECO:0000256" key="5">
    <source>
        <dbReference type="ARBA" id="ARBA00022801"/>
    </source>
</evidence>
<protein>
    <recommendedName>
        <fullName evidence="3">beta-lactamase</fullName>
        <ecNumber evidence="3">3.5.2.6</ecNumber>
    </recommendedName>
</protein>
<dbReference type="HOGENOM" id="CLU_035412_2_0_4"/>
<evidence type="ECO:0000313" key="10">
    <source>
        <dbReference type="Proteomes" id="UP000030302"/>
    </source>
</evidence>
<dbReference type="SUPFAM" id="SSF56601">
    <property type="entry name" value="beta-lactamase/transpeptidase-like"/>
    <property type="match status" value="1"/>
</dbReference>
<dbReference type="AlphaFoldDB" id="A0A0A1FBQ2"/>
<evidence type="ECO:0000256" key="6">
    <source>
        <dbReference type="ARBA" id="ARBA00023251"/>
    </source>
</evidence>
<dbReference type="GO" id="GO:0046677">
    <property type="term" value="P:response to antibiotic"/>
    <property type="evidence" value="ECO:0007669"/>
    <property type="project" value="UniProtKB-KW"/>
</dbReference>
<gene>
    <name evidence="9" type="ORF">LT85_2818</name>
</gene>
<dbReference type="GO" id="GO:0008800">
    <property type="term" value="F:beta-lactamase activity"/>
    <property type="evidence" value="ECO:0007669"/>
    <property type="project" value="UniProtKB-EC"/>
</dbReference>
<dbReference type="InterPro" id="IPR050515">
    <property type="entry name" value="Beta-lactam/transpept"/>
</dbReference>
<dbReference type="PANTHER" id="PTHR30627">
    <property type="entry name" value="PEPTIDOGLYCAN D,D-TRANSPEPTIDASE"/>
    <property type="match status" value="1"/>
</dbReference>
<evidence type="ECO:0000256" key="4">
    <source>
        <dbReference type="ARBA" id="ARBA00022729"/>
    </source>
</evidence>
<evidence type="ECO:0000256" key="1">
    <source>
        <dbReference type="ARBA" id="ARBA00001526"/>
    </source>
</evidence>
<feature type="domain" description="Penicillin-binding protein transpeptidase" evidence="8">
    <location>
        <begin position="27"/>
        <end position="248"/>
    </location>
</feature>
<dbReference type="Pfam" id="PF00905">
    <property type="entry name" value="Transpeptidase"/>
    <property type="match status" value="1"/>
</dbReference>
<feature type="signal peptide" evidence="7">
    <location>
        <begin position="1"/>
        <end position="23"/>
    </location>
</feature>
<keyword evidence="10" id="KW-1185">Reference proteome</keyword>
<dbReference type="GO" id="GO:0005886">
    <property type="term" value="C:plasma membrane"/>
    <property type="evidence" value="ECO:0007669"/>
    <property type="project" value="TreeGrafter"/>
</dbReference>
<accession>A0A0A1FBQ2</accession>
<dbReference type="GO" id="GO:0008658">
    <property type="term" value="F:penicillin binding"/>
    <property type="evidence" value="ECO:0007669"/>
    <property type="project" value="InterPro"/>
</dbReference>
<comment type="catalytic activity">
    <reaction evidence="1">
        <text>a beta-lactam + H2O = a substituted beta-amino acid</text>
        <dbReference type="Rhea" id="RHEA:20401"/>
        <dbReference type="ChEBI" id="CHEBI:15377"/>
        <dbReference type="ChEBI" id="CHEBI:35627"/>
        <dbReference type="ChEBI" id="CHEBI:140347"/>
        <dbReference type="EC" id="3.5.2.6"/>
    </reaction>
</comment>
<keyword evidence="6" id="KW-0046">Antibiotic resistance</keyword>
<dbReference type="EMBL" id="CP009962">
    <property type="protein sequence ID" value="AIY41976.1"/>
    <property type="molecule type" value="Genomic_DNA"/>
</dbReference>
<dbReference type="EC" id="3.5.2.6" evidence="3"/>
<proteinExistence type="inferred from homology"/>
<dbReference type="OrthoDB" id="9762883at2"/>
<keyword evidence="5" id="KW-0378">Hydrolase</keyword>
<evidence type="ECO:0000256" key="2">
    <source>
        <dbReference type="ARBA" id="ARBA00007898"/>
    </source>
</evidence>
<sequence>MKYLQYAVTGFFASSLFVVSVQAKTICTVVADAKTGSVLLQQGSCNERYTPASTFKIALSVMGFDAGFLKDEHTPTLPFHEGYVDWGGDNWRQPTDAVRWLKYSVVWFSQQITHSLGEPRLHKYASDFDYGNADFSGDPGKNNGLERAWISSSLKISPLEQVAFLKKLLNRELSVTPNAMSMTLKVVEKTTLSGGWEVQGKTGMAYPRKENGEFDESRPYGWFVGWTTKGMRPLVFAHLIQDDKKESGTAGVRSRDVFLKELPALADSLATK</sequence>
<dbReference type="KEGG" id="care:LT85_2818"/>
<dbReference type="PANTHER" id="PTHR30627:SF6">
    <property type="entry name" value="BETA-LACTAMASE YBXI-RELATED"/>
    <property type="match status" value="1"/>
</dbReference>
<dbReference type="Gene3D" id="3.40.710.10">
    <property type="entry name" value="DD-peptidase/beta-lactamase superfamily"/>
    <property type="match status" value="1"/>
</dbReference>
<name>A0A0A1FBQ2_9BURK</name>
<dbReference type="NCBIfam" id="NF000270">
    <property type="entry name" value="bla_class_D_alt"/>
    <property type="match status" value="1"/>
</dbReference>
<dbReference type="RefSeq" id="WP_052135181.1">
    <property type="nucleotide sequence ID" value="NZ_CP009962.1"/>
</dbReference>
<dbReference type="InterPro" id="IPR012338">
    <property type="entry name" value="Beta-lactam/transpept-like"/>
</dbReference>
<dbReference type="InterPro" id="IPR001460">
    <property type="entry name" value="PCN-bd_Tpept"/>
</dbReference>
<dbReference type="GO" id="GO:0071555">
    <property type="term" value="P:cell wall organization"/>
    <property type="evidence" value="ECO:0007669"/>
    <property type="project" value="TreeGrafter"/>
</dbReference>
<feature type="chain" id="PRO_5001983169" description="beta-lactamase" evidence="7">
    <location>
        <begin position="24"/>
        <end position="272"/>
    </location>
</feature>
<dbReference type="Proteomes" id="UP000030302">
    <property type="component" value="Chromosome"/>
</dbReference>
<evidence type="ECO:0000313" key="9">
    <source>
        <dbReference type="EMBL" id="AIY41976.1"/>
    </source>
</evidence>
<keyword evidence="4 7" id="KW-0732">Signal</keyword>
<reference evidence="10" key="1">
    <citation type="journal article" date="2014" name="Soil Biol. Biochem.">
        <title>Structure and function of bacterial communities in ageing soils: Insights from the Mendocino ecological staircase.</title>
        <authorList>
            <person name="Uroz S."/>
            <person name="Tech J.J."/>
            <person name="Sawaya N.A."/>
            <person name="Frey-Klett P."/>
            <person name="Leveau J.H.J."/>
        </authorList>
    </citation>
    <scope>NUCLEOTIDE SEQUENCE [LARGE SCALE GENOMIC DNA]</scope>
    <source>
        <strain evidence="10">Cal35</strain>
    </source>
</reference>
<comment type="similarity">
    <text evidence="2">Belongs to the class-D beta-lactamase family.</text>
</comment>